<keyword evidence="2" id="KW-1185">Reference proteome</keyword>
<dbReference type="AlphaFoldDB" id="A0A3M7RLW3"/>
<proteinExistence type="predicted"/>
<dbReference type="Proteomes" id="UP000276133">
    <property type="component" value="Unassembled WGS sequence"/>
</dbReference>
<name>A0A3M7RLW3_BRAPC</name>
<comment type="caution">
    <text evidence="1">The sequence shown here is derived from an EMBL/GenBank/DDBJ whole genome shotgun (WGS) entry which is preliminary data.</text>
</comment>
<sequence>MSKKKFKKSQKRTVFPVIFYYIPKQFDIMVQIEEFEVHIFFLLMSIQKTLCSPVQLQSQFYDQNIYNSKILFVPNNNHQLISNIFQVSHDFLHIEYKQLCFYMSKFRTSRFISSIASISKFKITKFETRFCVIESLAFIEINKSINKINALNSFISLNTSYLSFKIEHN</sequence>
<reference evidence="1 2" key="1">
    <citation type="journal article" date="2018" name="Sci. Rep.">
        <title>Genomic signatures of local adaptation to the degree of environmental predictability in rotifers.</title>
        <authorList>
            <person name="Franch-Gras L."/>
            <person name="Hahn C."/>
            <person name="Garcia-Roger E.M."/>
            <person name="Carmona M.J."/>
            <person name="Serra M."/>
            <person name="Gomez A."/>
        </authorList>
    </citation>
    <scope>NUCLEOTIDE SEQUENCE [LARGE SCALE GENOMIC DNA]</scope>
    <source>
        <strain evidence="1">HYR1</strain>
    </source>
</reference>
<organism evidence="1 2">
    <name type="scientific">Brachionus plicatilis</name>
    <name type="common">Marine rotifer</name>
    <name type="synonym">Brachionus muelleri</name>
    <dbReference type="NCBI Taxonomy" id="10195"/>
    <lineage>
        <taxon>Eukaryota</taxon>
        <taxon>Metazoa</taxon>
        <taxon>Spiralia</taxon>
        <taxon>Gnathifera</taxon>
        <taxon>Rotifera</taxon>
        <taxon>Eurotatoria</taxon>
        <taxon>Monogononta</taxon>
        <taxon>Pseudotrocha</taxon>
        <taxon>Ploima</taxon>
        <taxon>Brachionidae</taxon>
        <taxon>Brachionus</taxon>
    </lineage>
</organism>
<dbReference type="EMBL" id="REGN01003146">
    <property type="protein sequence ID" value="RNA24298.1"/>
    <property type="molecule type" value="Genomic_DNA"/>
</dbReference>
<protein>
    <submittedName>
        <fullName evidence="1">Uncharacterized protein</fullName>
    </submittedName>
</protein>
<accession>A0A3M7RLW3</accession>
<evidence type="ECO:0000313" key="2">
    <source>
        <dbReference type="Proteomes" id="UP000276133"/>
    </source>
</evidence>
<evidence type="ECO:0000313" key="1">
    <source>
        <dbReference type="EMBL" id="RNA24298.1"/>
    </source>
</evidence>
<gene>
    <name evidence="1" type="ORF">BpHYR1_014371</name>
</gene>